<evidence type="ECO:0000256" key="6">
    <source>
        <dbReference type="ARBA" id="ARBA00023236"/>
    </source>
</evidence>
<keyword evidence="2" id="KW-0227">DNA damage</keyword>
<dbReference type="InterPro" id="IPR036286">
    <property type="entry name" value="LexA/Signal_pep-like_sf"/>
</dbReference>
<dbReference type="NCBIfam" id="NF007621">
    <property type="entry name" value="PRK10276.1"/>
    <property type="match status" value="1"/>
</dbReference>
<keyword evidence="5" id="KW-0234">DNA repair</keyword>
<dbReference type="InterPro" id="IPR015927">
    <property type="entry name" value="Peptidase_S24_S26A/B/C"/>
</dbReference>
<dbReference type="CDD" id="cd06529">
    <property type="entry name" value="S24_LexA-like"/>
    <property type="match status" value="1"/>
</dbReference>
<feature type="compositionally biased region" description="Gly residues" evidence="8">
    <location>
        <begin position="12"/>
        <end position="24"/>
    </location>
</feature>
<keyword evidence="4 7" id="KW-0068">Autocatalytic cleavage</keyword>
<dbReference type="InterPro" id="IPR050077">
    <property type="entry name" value="LexA_repressor"/>
</dbReference>
<dbReference type="STRING" id="1249627.D779_1756"/>
<dbReference type="InterPro" id="IPR039418">
    <property type="entry name" value="LexA-like"/>
</dbReference>
<dbReference type="Gene3D" id="2.10.109.10">
    <property type="entry name" value="Umud Fragment, subunit A"/>
    <property type="match status" value="1"/>
</dbReference>
<dbReference type="GO" id="GO:0006281">
    <property type="term" value="P:DNA repair"/>
    <property type="evidence" value="ECO:0007669"/>
    <property type="project" value="UniProtKB-KW"/>
</dbReference>
<evidence type="ECO:0000256" key="5">
    <source>
        <dbReference type="ARBA" id="ARBA00023204"/>
    </source>
</evidence>
<evidence type="ECO:0000256" key="2">
    <source>
        <dbReference type="ARBA" id="ARBA00022763"/>
    </source>
</evidence>
<protein>
    <submittedName>
        <fullName evidence="10">Error-prone repair protein UmuD</fullName>
    </submittedName>
</protein>
<keyword evidence="6" id="KW-0742">SOS response</keyword>
<dbReference type="SUPFAM" id="SSF51306">
    <property type="entry name" value="LexA/Signal peptidase"/>
    <property type="match status" value="1"/>
</dbReference>
<dbReference type="GO" id="GO:0003677">
    <property type="term" value="F:DNA binding"/>
    <property type="evidence" value="ECO:0007669"/>
    <property type="project" value="InterPro"/>
</dbReference>
<dbReference type="Proteomes" id="UP000019460">
    <property type="component" value="Unassembled WGS sequence"/>
</dbReference>
<dbReference type="PRINTS" id="PR00726">
    <property type="entry name" value="LEXASERPTASE"/>
</dbReference>
<evidence type="ECO:0000259" key="9">
    <source>
        <dbReference type="Pfam" id="PF00717"/>
    </source>
</evidence>
<dbReference type="PANTHER" id="PTHR33516:SF2">
    <property type="entry name" value="LEXA REPRESSOR-RELATED"/>
    <property type="match status" value="1"/>
</dbReference>
<keyword evidence="3 7" id="KW-0378">Hydrolase</keyword>
<evidence type="ECO:0000256" key="7">
    <source>
        <dbReference type="RuleBase" id="RU003991"/>
    </source>
</evidence>
<accession>W9VBH7</accession>
<evidence type="ECO:0000256" key="8">
    <source>
        <dbReference type="SAM" id="MobiDB-lite"/>
    </source>
</evidence>
<reference evidence="10 11" key="1">
    <citation type="submission" date="2012-11" db="EMBL/GenBank/DDBJ databases">
        <title>Genome assembly of Thiorhodococcus sp. AK35.</title>
        <authorList>
            <person name="Nupur N."/>
            <person name="Khatri I."/>
            <person name="Subramanian S."/>
            <person name="Pinnaka A."/>
        </authorList>
    </citation>
    <scope>NUCLEOTIDE SEQUENCE [LARGE SCALE GENOMIC DNA]</scope>
    <source>
        <strain evidence="10 11">AK35</strain>
    </source>
</reference>
<evidence type="ECO:0000256" key="3">
    <source>
        <dbReference type="ARBA" id="ARBA00022801"/>
    </source>
</evidence>
<dbReference type="RefSeq" id="WP_043748172.1">
    <property type="nucleotide sequence ID" value="NZ_AONC01000003.1"/>
</dbReference>
<dbReference type="GO" id="GO:0006355">
    <property type="term" value="P:regulation of DNA-templated transcription"/>
    <property type="evidence" value="ECO:0007669"/>
    <property type="project" value="InterPro"/>
</dbReference>
<feature type="domain" description="Peptidase S24/S26A/S26B/S26C" evidence="9">
    <location>
        <begin position="70"/>
        <end position="186"/>
    </location>
</feature>
<organism evidence="10 11">
    <name type="scientific">Imhoffiella purpurea</name>
    <dbReference type="NCBI Taxonomy" id="1249627"/>
    <lineage>
        <taxon>Bacteria</taxon>
        <taxon>Pseudomonadati</taxon>
        <taxon>Pseudomonadota</taxon>
        <taxon>Gammaproteobacteria</taxon>
        <taxon>Chromatiales</taxon>
        <taxon>Chromatiaceae</taxon>
        <taxon>Imhoffiella</taxon>
    </lineage>
</organism>
<gene>
    <name evidence="10" type="ORF">D779_1756</name>
</gene>
<dbReference type="AlphaFoldDB" id="W9VBH7"/>
<keyword evidence="11" id="KW-1185">Reference proteome</keyword>
<evidence type="ECO:0000313" key="11">
    <source>
        <dbReference type="Proteomes" id="UP000019460"/>
    </source>
</evidence>
<feature type="compositionally biased region" description="Basic residues" evidence="8">
    <location>
        <begin position="1"/>
        <end position="10"/>
    </location>
</feature>
<comment type="similarity">
    <text evidence="1 7">Belongs to the peptidase S24 family.</text>
</comment>
<name>W9VBH7_9GAMM</name>
<evidence type="ECO:0000256" key="1">
    <source>
        <dbReference type="ARBA" id="ARBA00007484"/>
    </source>
</evidence>
<dbReference type="eggNOG" id="COG1974">
    <property type="taxonomic scope" value="Bacteria"/>
</dbReference>
<dbReference type="GO" id="GO:0016787">
    <property type="term" value="F:hydrolase activity"/>
    <property type="evidence" value="ECO:0007669"/>
    <property type="project" value="UniProtKB-KW"/>
</dbReference>
<dbReference type="OrthoDB" id="9787787at2"/>
<dbReference type="Pfam" id="PF00717">
    <property type="entry name" value="Peptidase_S24"/>
    <property type="match status" value="1"/>
</dbReference>
<dbReference type="InterPro" id="IPR006197">
    <property type="entry name" value="Peptidase_S24_LexA"/>
</dbReference>
<feature type="region of interest" description="Disordered" evidence="8">
    <location>
        <begin position="1"/>
        <end position="30"/>
    </location>
</feature>
<comment type="caution">
    <text evidence="10">The sequence shown here is derived from an EMBL/GenBank/DDBJ whole genome shotgun (WGS) entry which is preliminary data.</text>
</comment>
<dbReference type="EMBL" id="AONC01000003">
    <property type="protein sequence ID" value="EXJ16933.1"/>
    <property type="molecule type" value="Genomic_DNA"/>
</dbReference>
<dbReference type="PANTHER" id="PTHR33516">
    <property type="entry name" value="LEXA REPRESSOR"/>
    <property type="match status" value="1"/>
</dbReference>
<evidence type="ECO:0000256" key="4">
    <source>
        <dbReference type="ARBA" id="ARBA00022813"/>
    </source>
</evidence>
<dbReference type="GO" id="GO:0009432">
    <property type="term" value="P:SOS response"/>
    <property type="evidence" value="ECO:0007669"/>
    <property type="project" value="UniProtKB-KW"/>
</dbReference>
<sequence length="193" mass="20901">MTDRRSKPRGGFRPGAGRKLGSGPYGEPTQAMRLPVSAVPAVRAWLAERTAPLLSEALAFTASPIPWPLPLYGSRISAGFPSPADDDIEATIDLNEHLVQHPAATFFVRVQGESMTGAGIHDGDLLVVDRALEPRSGAIVVAVVDGELTVKRLKIECERVWLMAENPAYPPLEIRDGQELFIWGVVAHAVRSF</sequence>
<proteinExistence type="inferred from homology"/>
<evidence type="ECO:0000313" key="10">
    <source>
        <dbReference type="EMBL" id="EXJ16933.1"/>
    </source>
</evidence>
<dbReference type="PATRIC" id="fig|1249627.3.peg.218"/>